<evidence type="ECO:0000256" key="4">
    <source>
        <dbReference type="ARBA" id="ARBA00022737"/>
    </source>
</evidence>
<dbReference type="InterPro" id="IPR018108">
    <property type="entry name" value="MCP_transmembrane"/>
</dbReference>
<name>A0AAV2RIN8_MEGNR</name>
<evidence type="ECO:0008006" key="13">
    <source>
        <dbReference type="Google" id="ProtNLM"/>
    </source>
</evidence>
<evidence type="ECO:0000256" key="9">
    <source>
        <dbReference type="PROSITE-ProRule" id="PRU00282"/>
    </source>
</evidence>
<dbReference type="PROSITE" id="PS50920">
    <property type="entry name" value="SOLCAR"/>
    <property type="match status" value="1"/>
</dbReference>
<keyword evidence="6" id="KW-1133">Transmembrane helix</keyword>
<proteinExistence type="inferred from homology"/>
<keyword evidence="8 9" id="KW-0472">Membrane</keyword>
<dbReference type="AlphaFoldDB" id="A0AAV2RIN8"/>
<reference evidence="11 12" key="1">
    <citation type="submission" date="2024-05" db="EMBL/GenBank/DDBJ databases">
        <authorList>
            <person name="Wallberg A."/>
        </authorList>
    </citation>
    <scope>NUCLEOTIDE SEQUENCE [LARGE SCALE GENOMIC DNA]</scope>
</reference>
<comment type="subcellular location">
    <subcellularLocation>
        <location evidence="1">Mitochondrion outer membrane</location>
        <topology evidence="1">Multi-pass membrane protein</topology>
    </subcellularLocation>
</comment>
<keyword evidence="3 9" id="KW-0812">Transmembrane</keyword>
<dbReference type="InterPro" id="IPR023395">
    <property type="entry name" value="MCP_dom_sf"/>
</dbReference>
<evidence type="ECO:0000256" key="7">
    <source>
        <dbReference type="ARBA" id="ARBA00023128"/>
    </source>
</evidence>
<dbReference type="SUPFAM" id="SSF103506">
    <property type="entry name" value="Mitochondrial carrier"/>
    <property type="match status" value="1"/>
</dbReference>
<evidence type="ECO:0000256" key="6">
    <source>
        <dbReference type="ARBA" id="ARBA00022989"/>
    </source>
</evidence>
<evidence type="ECO:0000256" key="1">
    <source>
        <dbReference type="ARBA" id="ARBA00004374"/>
    </source>
</evidence>
<dbReference type="EMBL" id="CAXKWB010024965">
    <property type="protein sequence ID" value="CAL4127021.1"/>
    <property type="molecule type" value="Genomic_DNA"/>
</dbReference>
<dbReference type="GO" id="GO:0005741">
    <property type="term" value="C:mitochondrial outer membrane"/>
    <property type="evidence" value="ECO:0007669"/>
    <property type="project" value="UniProtKB-SubCell"/>
</dbReference>
<comment type="similarity">
    <text evidence="2 10">Belongs to the mitochondrial carrier (TC 2.A.29) family.</text>
</comment>
<dbReference type="PANTHER" id="PTHR10780">
    <property type="entry name" value="MITOCHONDRIAL CARRIER HOMOLOG"/>
    <property type="match status" value="1"/>
</dbReference>
<evidence type="ECO:0000256" key="3">
    <source>
        <dbReference type="ARBA" id="ARBA00022692"/>
    </source>
</evidence>
<protein>
    <recommendedName>
        <fullName evidence="13">Mitochondrial carrier protein</fullName>
    </recommendedName>
</protein>
<dbReference type="Proteomes" id="UP001497623">
    <property type="component" value="Unassembled WGS sequence"/>
</dbReference>
<accession>A0AAV2RIN8</accession>
<organism evidence="11 12">
    <name type="scientific">Meganyctiphanes norvegica</name>
    <name type="common">Northern krill</name>
    <name type="synonym">Thysanopoda norvegica</name>
    <dbReference type="NCBI Taxonomy" id="48144"/>
    <lineage>
        <taxon>Eukaryota</taxon>
        <taxon>Metazoa</taxon>
        <taxon>Ecdysozoa</taxon>
        <taxon>Arthropoda</taxon>
        <taxon>Crustacea</taxon>
        <taxon>Multicrustacea</taxon>
        <taxon>Malacostraca</taxon>
        <taxon>Eumalacostraca</taxon>
        <taxon>Eucarida</taxon>
        <taxon>Euphausiacea</taxon>
        <taxon>Euphausiidae</taxon>
        <taxon>Meganyctiphanes</taxon>
    </lineage>
</organism>
<evidence type="ECO:0000256" key="8">
    <source>
        <dbReference type="ARBA" id="ARBA00023136"/>
    </source>
</evidence>
<keyword evidence="10" id="KW-0813">Transport</keyword>
<feature type="non-terminal residue" evidence="11">
    <location>
        <position position="248"/>
    </location>
</feature>
<dbReference type="Gene3D" id="1.50.40.10">
    <property type="entry name" value="Mitochondrial carrier domain"/>
    <property type="match status" value="1"/>
</dbReference>
<evidence type="ECO:0000256" key="2">
    <source>
        <dbReference type="ARBA" id="ARBA00006375"/>
    </source>
</evidence>
<dbReference type="PANTHER" id="PTHR10780:SF18">
    <property type="entry name" value="LD43650P"/>
    <property type="match status" value="1"/>
</dbReference>
<gene>
    <name evidence="11" type="ORF">MNOR_LOCUS25760</name>
</gene>
<evidence type="ECO:0000313" key="12">
    <source>
        <dbReference type="Proteomes" id="UP001497623"/>
    </source>
</evidence>
<feature type="repeat" description="Solcar" evidence="9">
    <location>
        <begin position="125"/>
        <end position="213"/>
    </location>
</feature>
<dbReference type="Pfam" id="PF00153">
    <property type="entry name" value="Mito_carr"/>
    <property type="match status" value="2"/>
</dbReference>
<keyword evidence="4" id="KW-0677">Repeat</keyword>
<comment type="caution">
    <text evidence="11">The sequence shown here is derived from an EMBL/GenBank/DDBJ whole genome shotgun (WGS) entry which is preliminary data.</text>
</comment>
<evidence type="ECO:0000256" key="5">
    <source>
        <dbReference type="ARBA" id="ARBA00022787"/>
    </source>
</evidence>
<keyword evidence="5" id="KW-1000">Mitochondrion outer membrane</keyword>
<keyword evidence="12" id="KW-1185">Reference proteome</keyword>
<sequence>SRMAAEGKREELTWMHVIVRVFLNSTTHPIEYAKVLIQIGHEPLDPYKSRTIFGREAFYYPSVFGYIRHIKAKDGLWGCYRGLTPKLAANIVSGVAFQRVTEKIKFKDLDGEVAVEDLTPKQETQRFLQNTARESAGRAAAILVSQPFHVIAVRCMAEFVGGDEKYTGVVSSVTVIYQDNGIKGFFAGLIPRLLCDLGALWLGKTLAHLLNRYLVEDKDLKQYVGASMNVSKNCGFKSNVAFFYHLFY</sequence>
<keyword evidence="7" id="KW-0496">Mitochondrion</keyword>
<feature type="non-terminal residue" evidence="11">
    <location>
        <position position="1"/>
    </location>
</feature>
<evidence type="ECO:0000313" key="11">
    <source>
        <dbReference type="EMBL" id="CAL4127021.1"/>
    </source>
</evidence>
<evidence type="ECO:0000256" key="10">
    <source>
        <dbReference type="RuleBase" id="RU000488"/>
    </source>
</evidence>